<keyword evidence="3" id="KW-0378">Hydrolase</keyword>
<dbReference type="PROSITE" id="PS51677">
    <property type="entry name" value="NODB"/>
    <property type="match status" value="1"/>
</dbReference>
<dbReference type="CDD" id="cd10917">
    <property type="entry name" value="CE4_NodB_like_6s_7s"/>
    <property type="match status" value="1"/>
</dbReference>
<reference evidence="3 4" key="1">
    <citation type="submission" date="2024-04" db="EMBL/GenBank/DDBJ databases">
        <title>draft genome sequnece of Paenibacillus filicis.</title>
        <authorList>
            <person name="Kim D.-U."/>
        </authorList>
    </citation>
    <scope>NUCLEOTIDE SEQUENCE [LARGE SCALE GENOMIC DNA]</scope>
    <source>
        <strain evidence="3 4">KACC14197</strain>
    </source>
</reference>
<dbReference type="InterPro" id="IPR011330">
    <property type="entry name" value="Glyco_hydro/deAcase_b/a-brl"/>
</dbReference>
<protein>
    <submittedName>
        <fullName evidence="3">Polysaccharide deacetylase family protein</fullName>
        <ecNumber evidence="3">3.-.-.-</ecNumber>
    </submittedName>
</protein>
<evidence type="ECO:0000313" key="4">
    <source>
        <dbReference type="Proteomes" id="UP001469365"/>
    </source>
</evidence>
<sequence length="423" mass="47250">MSTQTYTVCMIELLALKQDSTCYKLELGVTRDEGYARCEIEIDEYTYKQLAVLDLSGSGRVRLSPFTRWDPFQQKHYTSLVVTRGIISQTFYFVCSVLYKERLTEIKENRTVMVASVGQVPSLSEQPVAVRVRSQRWKASKRHGLGMIGFVVILMLATWLAIDKEEGVLTAGPSNGSEQAVTGTGNGAPIPAELASLKVEFNPVLPASADSDDAIKPSAPSHIAEEAEVVVIEEGDKVTSLPEGYVALTFDDGPSTYTRQIVDILVEHGVGATFFFIGENARHRQDMVTYAREHNMSIGSHSWSHKNLATVGSAEQKKDLSQTNELLEPLVHMPVTLFRPPYGSLNKNLLDTTKSLRMKMVLWNRDPMDWTVGKKAEDLIQYFKDHDPSKGIYVMHEKAATVEALPGIIQYLKKQNLKFVIFQ</sequence>
<accession>A0ABU9DRE0</accession>
<organism evidence="3 4">
    <name type="scientific">Paenibacillus filicis</name>
    <dbReference type="NCBI Taxonomy" id="669464"/>
    <lineage>
        <taxon>Bacteria</taxon>
        <taxon>Bacillati</taxon>
        <taxon>Bacillota</taxon>
        <taxon>Bacilli</taxon>
        <taxon>Bacillales</taxon>
        <taxon>Paenibacillaceae</taxon>
        <taxon>Paenibacillus</taxon>
    </lineage>
</organism>
<keyword evidence="4" id="KW-1185">Reference proteome</keyword>
<dbReference type="SUPFAM" id="SSF88713">
    <property type="entry name" value="Glycoside hydrolase/deacetylase"/>
    <property type="match status" value="1"/>
</dbReference>
<name>A0ABU9DRE0_9BACL</name>
<dbReference type="InterPro" id="IPR050248">
    <property type="entry name" value="Polysacc_deacetylase_ArnD"/>
</dbReference>
<dbReference type="PANTHER" id="PTHR10587">
    <property type="entry name" value="GLYCOSYL TRANSFERASE-RELATED"/>
    <property type="match status" value="1"/>
</dbReference>
<dbReference type="EC" id="3.-.-.-" evidence="3"/>
<keyword evidence="1" id="KW-1133">Transmembrane helix</keyword>
<dbReference type="Gene3D" id="3.20.20.370">
    <property type="entry name" value="Glycoside hydrolase/deacetylase"/>
    <property type="match status" value="1"/>
</dbReference>
<keyword evidence="1" id="KW-0812">Transmembrane</keyword>
<evidence type="ECO:0000313" key="3">
    <source>
        <dbReference type="EMBL" id="MEK8131434.1"/>
    </source>
</evidence>
<evidence type="ECO:0000256" key="1">
    <source>
        <dbReference type="SAM" id="Phobius"/>
    </source>
</evidence>
<feature type="domain" description="NodB homology" evidence="2">
    <location>
        <begin position="244"/>
        <end position="420"/>
    </location>
</feature>
<gene>
    <name evidence="3" type="ORF">WMW72_26345</name>
</gene>
<dbReference type="InterPro" id="IPR002509">
    <property type="entry name" value="NODB_dom"/>
</dbReference>
<keyword evidence="1" id="KW-0472">Membrane</keyword>
<evidence type="ECO:0000259" key="2">
    <source>
        <dbReference type="PROSITE" id="PS51677"/>
    </source>
</evidence>
<feature type="transmembrane region" description="Helical" evidence="1">
    <location>
        <begin position="143"/>
        <end position="162"/>
    </location>
</feature>
<comment type="caution">
    <text evidence="3">The sequence shown here is derived from an EMBL/GenBank/DDBJ whole genome shotgun (WGS) entry which is preliminary data.</text>
</comment>
<dbReference type="GO" id="GO:0016787">
    <property type="term" value="F:hydrolase activity"/>
    <property type="evidence" value="ECO:0007669"/>
    <property type="project" value="UniProtKB-KW"/>
</dbReference>
<dbReference type="EMBL" id="JBBPCC010000021">
    <property type="protein sequence ID" value="MEK8131434.1"/>
    <property type="molecule type" value="Genomic_DNA"/>
</dbReference>
<dbReference type="Pfam" id="PF01522">
    <property type="entry name" value="Polysacc_deac_1"/>
    <property type="match status" value="1"/>
</dbReference>
<proteinExistence type="predicted"/>
<dbReference type="Proteomes" id="UP001469365">
    <property type="component" value="Unassembled WGS sequence"/>
</dbReference>